<dbReference type="InterPro" id="IPR018731">
    <property type="entry name" value="Atg13_N"/>
</dbReference>
<keyword evidence="1" id="KW-0072">Autophagy</keyword>
<dbReference type="GO" id="GO:0005829">
    <property type="term" value="C:cytosol"/>
    <property type="evidence" value="ECO:0007669"/>
    <property type="project" value="TreeGrafter"/>
</dbReference>
<dbReference type="Pfam" id="PF10033">
    <property type="entry name" value="ATG13"/>
    <property type="match status" value="1"/>
</dbReference>
<dbReference type="GeneID" id="111299787"/>
<dbReference type="Proteomes" id="UP000515121">
    <property type="component" value="Unplaced"/>
</dbReference>
<protein>
    <submittedName>
        <fullName evidence="5">Autophagy-related protein 13b-like</fullName>
    </submittedName>
</protein>
<evidence type="ECO:0000313" key="4">
    <source>
        <dbReference type="Proteomes" id="UP000515121"/>
    </source>
</evidence>
<dbReference type="Gene3D" id="3.30.900.10">
    <property type="entry name" value="HORMA domain"/>
    <property type="match status" value="1"/>
</dbReference>
<accession>A0A6P5ZDV2</accession>
<dbReference type="GO" id="GO:0034497">
    <property type="term" value="P:protein localization to phagophore assembly site"/>
    <property type="evidence" value="ECO:0007669"/>
    <property type="project" value="TreeGrafter"/>
</dbReference>
<feature type="domain" description="Autophagy-related protein 13 N-terminal" evidence="3">
    <location>
        <begin position="19"/>
        <end position="105"/>
    </location>
</feature>
<dbReference type="GO" id="GO:1990316">
    <property type="term" value="C:Atg1/ULK1 kinase complex"/>
    <property type="evidence" value="ECO:0007669"/>
    <property type="project" value="InterPro"/>
</dbReference>
<keyword evidence="4" id="KW-1185">Reference proteome</keyword>
<dbReference type="InterPro" id="IPR036570">
    <property type="entry name" value="HORMA_dom_sf"/>
</dbReference>
<evidence type="ECO:0000256" key="2">
    <source>
        <dbReference type="SAM" id="MobiDB-lite"/>
    </source>
</evidence>
<dbReference type="InterPro" id="IPR040182">
    <property type="entry name" value="ATG13"/>
</dbReference>
<dbReference type="GO" id="GO:0000407">
    <property type="term" value="C:phagophore assembly site"/>
    <property type="evidence" value="ECO:0007669"/>
    <property type="project" value="TreeGrafter"/>
</dbReference>
<evidence type="ECO:0000256" key="1">
    <source>
        <dbReference type="ARBA" id="ARBA00023006"/>
    </source>
</evidence>
<dbReference type="PANTHER" id="PTHR13430:SF15">
    <property type="entry name" value="AUTOPHAGY-RELATED PROTEIN 13B"/>
    <property type="match status" value="1"/>
</dbReference>
<organism evidence="4 5">
    <name type="scientific">Durio zibethinus</name>
    <name type="common">Durian</name>
    <dbReference type="NCBI Taxonomy" id="66656"/>
    <lineage>
        <taxon>Eukaryota</taxon>
        <taxon>Viridiplantae</taxon>
        <taxon>Streptophyta</taxon>
        <taxon>Embryophyta</taxon>
        <taxon>Tracheophyta</taxon>
        <taxon>Spermatophyta</taxon>
        <taxon>Magnoliopsida</taxon>
        <taxon>eudicotyledons</taxon>
        <taxon>Gunneridae</taxon>
        <taxon>Pentapetalae</taxon>
        <taxon>rosids</taxon>
        <taxon>malvids</taxon>
        <taxon>Malvales</taxon>
        <taxon>Malvaceae</taxon>
        <taxon>Helicteroideae</taxon>
        <taxon>Durio</taxon>
    </lineage>
</organism>
<dbReference type="RefSeq" id="XP_022750969.1">
    <property type="nucleotide sequence ID" value="XM_022895234.1"/>
</dbReference>
<evidence type="ECO:0000313" key="5">
    <source>
        <dbReference type="RefSeq" id="XP_022750969.1"/>
    </source>
</evidence>
<reference evidence="5" key="1">
    <citation type="submission" date="2025-08" db="UniProtKB">
        <authorList>
            <consortium name="RefSeq"/>
        </authorList>
    </citation>
    <scope>IDENTIFICATION</scope>
    <source>
        <tissue evidence="5">Fruit stalk</tissue>
    </source>
</reference>
<feature type="compositionally biased region" description="Polar residues" evidence="2">
    <location>
        <begin position="40"/>
        <end position="49"/>
    </location>
</feature>
<gene>
    <name evidence="5" type="primary">LOC111299787</name>
</gene>
<dbReference type="OrthoDB" id="70161at2759"/>
<dbReference type="PANTHER" id="PTHR13430">
    <property type="match status" value="1"/>
</dbReference>
<dbReference type="GO" id="GO:0034727">
    <property type="term" value="P:piecemeal microautophagy of the nucleus"/>
    <property type="evidence" value="ECO:0007669"/>
    <property type="project" value="TreeGrafter"/>
</dbReference>
<dbReference type="KEGG" id="dzi:111299787"/>
<feature type="compositionally biased region" description="Low complexity" evidence="2">
    <location>
        <begin position="50"/>
        <end position="61"/>
    </location>
</feature>
<proteinExistence type="predicted"/>
<dbReference type="AlphaFoldDB" id="A0A6P5ZDV2"/>
<sequence>MASSHGNTHNEAAKMEKVITEFFYKSLLIILESRSPYVSSCNYSGEQTVSSPSSSSSSSSSVRPRDRWFNLALRECPSWLENLDLCGQSNFEPVVVDVIMEQKPLDWEPVTFSPEVDLVRHLSSNYRNLFF</sequence>
<feature type="region of interest" description="Disordered" evidence="2">
    <location>
        <begin position="40"/>
        <end position="65"/>
    </location>
</feature>
<dbReference type="GO" id="GO:0000423">
    <property type="term" value="P:mitophagy"/>
    <property type="evidence" value="ECO:0007669"/>
    <property type="project" value="TreeGrafter"/>
</dbReference>
<name>A0A6P5ZDV2_DURZI</name>
<evidence type="ECO:0000259" key="3">
    <source>
        <dbReference type="Pfam" id="PF10033"/>
    </source>
</evidence>